<proteinExistence type="predicted"/>
<organism evidence="2">
    <name type="scientific">Planktothricoides sp. SpSt-374</name>
    <dbReference type="NCBI Taxonomy" id="2282167"/>
    <lineage>
        <taxon>Bacteria</taxon>
        <taxon>Bacillati</taxon>
        <taxon>Cyanobacteriota</taxon>
        <taxon>Cyanophyceae</taxon>
        <taxon>Oscillatoriophycideae</taxon>
        <taxon>Oscillatoriales</taxon>
        <taxon>Oscillatoriaceae</taxon>
        <taxon>Planktothricoides</taxon>
    </lineage>
</organism>
<comment type="caution">
    <text evidence="2">The sequence shown here is derived from an EMBL/GenBank/DDBJ whole genome shotgun (WGS) entry which is preliminary data.</text>
</comment>
<dbReference type="GO" id="GO:0006935">
    <property type="term" value="P:chemotaxis"/>
    <property type="evidence" value="ECO:0007669"/>
    <property type="project" value="InterPro"/>
</dbReference>
<dbReference type="GO" id="GO:0005829">
    <property type="term" value="C:cytosol"/>
    <property type="evidence" value="ECO:0007669"/>
    <property type="project" value="TreeGrafter"/>
</dbReference>
<dbReference type="InterPro" id="IPR036061">
    <property type="entry name" value="CheW-like_dom_sf"/>
</dbReference>
<dbReference type="AlphaFoldDB" id="A0A7C3ZZ19"/>
<dbReference type="GO" id="GO:0007165">
    <property type="term" value="P:signal transduction"/>
    <property type="evidence" value="ECO:0007669"/>
    <property type="project" value="InterPro"/>
</dbReference>
<dbReference type="Gene3D" id="2.40.50.180">
    <property type="entry name" value="CheA-289, Domain 4"/>
    <property type="match status" value="1"/>
</dbReference>
<feature type="domain" description="CheW-like" evidence="1">
    <location>
        <begin position="27"/>
        <end position="173"/>
    </location>
</feature>
<protein>
    <submittedName>
        <fullName evidence="2">Chemotaxis protein CheW</fullName>
    </submittedName>
</protein>
<dbReference type="PANTHER" id="PTHR22617">
    <property type="entry name" value="CHEMOTAXIS SENSOR HISTIDINE KINASE-RELATED"/>
    <property type="match status" value="1"/>
</dbReference>
<gene>
    <name evidence="2" type="ORF">ENR15_22080</name>
</gene>
<dbReference type="InterPro" id="IPR039315">
    <property type="entry name" value="CheW"/>
</dbReference>
<dbReference type="SMART" id="SM00260">
    <property type="entry name" value="CheW"/>
    <property type="match status" value="1"/>
</dbReference>
<dbReference type="Gene3D" id="2.30.30.40">
    <property type="entry name" value="SH3 Domains"/>
    <property type="match status" value="1"/>
</dbReference>
<accession>A0A7C3ZZ19</accession>
<dbReference type="SUPFAM" id="SSF50341">
    <property type="entry name" value="CheW-like"/>
    <property type="match status" value="1"/>
</dbReference>
<dbReference type="PROSITE" id="PS50851">
    <property type="entry name" value="CHEW"/>
    <property type="match status" value="1"/>
</dbReference>
<dbReference type="Pfam" id="PF01584">
    <property type="entry name" value="CheW"/>
    <property type="match status" value="1"/>
</dbReference>
<dbReference type="InterPro" id="IPR002545">
    <property type="entry name" value="CheW-lke_dom"/>
</dbReference>
<reference evidence="2" key="1">
    <citation type="journal article" date="2020" name="mSystems">
        <title>Genome- and Community-Level Interaction Insights into Carbon Utilization and Element Cycling Functions of Hydrothermarchaeota in Hydrothermal Sediment.</title>
        <authorList>
            <person name="Zhou Z."/>
            <person name="Liu Y."/>
            <person name="Xu W."/>
            <person name="Pan J."/>
            <person name="Luo Z.H."/>
            <person name="Li M."/>
        </authorList>
    </citation>
    <scope>NUCLEOTIDE SEQUENCE [LARGE SCALE GENOMIC DNA]</scope>
    <source>
        <strain evidence="2">SpSt-374</strain>
    </source>
</reference>
<sequence>MVGNSDFFTGSGLDQGQEFQEIGAREGESYLRFYIPSGAEFALRATEIREVMEPSPEQITPIPNVSPLLLGTLNLRGRVIWVADLGQFLDDTPLNTDRAEIPVIAVEEQDTILGLAVDQIGGMAWRDAEQLRPPSMASTIEPTLLKGEWVLGEDSGQFLRLLNSHAILTSPRWAN</sequence>
<evidence type="ECO:0000313" key="2">
    <source>
        <dbReference type="EMBL" id="HGG03249.1"/>
    </source>
</evidence>
<dbReference type="EMBL" id="DSPX01000225">
    <property type="protein sequence ID" value="HGG03249.1"/>
    <property type="molecule type" value="Genomic_DNA"/>
</dbReference>
<name>A0A7C3ZZ19_9CYAN</name>
<evidence type="ECO:0000259" key="1">
    <source>
        <dbReference type="PROSITE" id="PS50851"/>
    </source>
</evidence>
<dbReference type="PANTHER" id="PTHR22617:SF23">
    <property type="entry name" value="CHEMOTAXIS PROTEIN CHEW"/>
    <property type="match status" value="1"/>
</dbReference>